<evidence type="ECO:0000256" key="3">
    <source>
        <dbReference type="ARBA" id="ARBA00022692"/>
    </source>
</evidence>
<dbReference type="Proteomes" id="UP000612585">
    <property type="component" value="Unassembled WGS sequence"/>
</dbReference>
<keyword evidence="5 7" id="KW-0472">Membrane</keyword>
<evidence type="ECO:0000256" key="7">
    <source>
        <dbReference type="SAM" id="Phobius"/>
    </source>
</evidence>
<feature type="transmembrane region" description="Helical" evidence="7">
    <location>
        <begin position="313"/>
        <end position="331"/>
    </location>
</feature>
<evidence type="ECO:0000256" key="4">
    <source>
        <dbReference type="ARBA" id="ARBA00022989"/>
    </source>
</evidence>
<dbReference type="GO" id="GO:0005886">
    <property type="term" value="C:plasma membrane"/>
    <property type="evidence" value="ECO:0007669"/>
    <property type="project" value="TreeGrafter"/>
</dbReference>
<feature type="transmembrane region" description="Helical" evidence="7">
    <location>
        <begin position="380"/>
        <end position="408"/>
    </location>
</feature>
<feature type="transmembrane region" description="Helical" evidence="7">
    <location>
        <begin position="170"/>
        <end position="188"/>
    </location>
</feature>
<feature type="transmembrane region" description="Helical" evidence="7">
    <location>
        <begin position="109"/>
        <end position="134"/>
    </location>
</feature>
<proteinExistence type="inferred from homology"/>
<evidence type="ECO:0000313" key="8">
    <source>
        <dbReference type="EMBL" id="GIJ62656.1"/>
    </source>
</evidence>
<dbReference type="Pfam" id="PF02133">
    <property type="entry name" value="Transp_cyt_pur"/>
    <property type="match status" value="1"/>
</dbReference>
<protein>
    <submittedName>
        <fullName evidence="8">Cytosine permease</fullName>
    </submittedName>
</protein>
<keyword evidence="9" id="KW-1185">Reference proteome</keyword>
<evidence type="ECO:0000256" key="2">
    <source>
        <dbReference type="ARBA" id="ARBA00008974"/>
    </source>
</evidence>
<feature type="transmembrane region" description="Helical" evidence="7">
    <location>
        <begin position="200"/>
        <end position="221"/>
    </location>
</feature>
<feature type="transmembrane region" description="Helical" evidence="7">
    <location>
        <begin position="64"/>
        <end position="88"/>
    </location>
</feature>
<dbReference type="PANTHER" id="PTHR30569">
    <property type="entry name" value="CYTOSINE TRANSPORTER CODB"/>
    <property type="match status" value="1"/>
</dbReference>
<feature type="region of interest" description="Disordered" evidence="6">
    <location>
        <begin position="1"/>
        <end position="26"/>
    </location>
</feature>
<dbReference type="InterPro" id="IPR030191">
    <property type="entry name" value="CodB"/>
</dbReference>
<accession>A0A8J3ZEX7</accession>
<feature type="compositionally biased region" description="Polar residues" evidence="6">
    <location>
        <begin position="1"/>
        <end position="19"/>
    </location>
</feature>
<dbReference type="InterPro" id="IPR001248">
    <property type="entry name" value="Pur-cyt_permease"/>
</dbReference>
<dbReference type="RefSeq" id="WP_204008439.1">
    <property type="nucleotide sequence ID" value="NZ_BOPG01000081.1"/>
</dbReference>
<feature type="transmembrane region" description="Helical" evidence="7">
    <location>
        <begin position="233"/>
        <end position="259"/>
    </location>
</feature>
<evidence type="ECO:0000256" key="5">
    <source>
        <dbReference type="ARBA" id="ARBA00023136"/>
    </source>
</evidence>
<name>A0A8J3ZEX7_9ACTN</name>
<comment type="subcellular location">
    <subcellularLocation>
        <location evidence="1">Membrane</location>
        <topology evidence="1">Multi-pass membrane protein</topology>
    </subcellularLocation>
</comment>
<feature type="transmembrane region" description="Helical" evidence="7">
    <location>
        <begin position="140"/>
        <end position="158"/>
    </location>
</feature>
<comment type="caution">
    <text evidence="8">The sequence shown here is derived from an EMBL/GenBank/DDBJ whole genome shotgun (WGS) entry which is preliminary data.</text>
</comment>
<evidence type="ECO:0000256" key="6">
    <source>
        <dbReference type="SAM" id="MobiDB-lite"/>
    </source>
</evidence>
<feature type="transmembrane region" description="Helical" evidence="7">
    <location>
        <begin position="337"/>
        <end position="359"/>
    </location>
</feature>
<evidence type="ECO:0000256" key="1">
    <source>
        <dbReference type="ARBA" id="ARBA00004141"/>
    </source>
</evidence>
<feature type="transmembrane region" description="Helical" evidence="7">
    <location>
        <begin position="37"/>
        <end position="58"/>
    </location>
</feature>
<keyword evidence="3 7" id="KW-0812">Transmembrane</keyword>
<sequence>MSESTTSPAASPVTAQSEAPLSLTEPPPRTLNLRACLGLWGNLGVSLLLPVAAMYVVLPGRPLAATITAIVVGAVIGSALLGLGAAAGAREGVPAMVLMRGLLGGRMSYLPTVFNLVQCVGWATFEIVVIAEAASRVLDLPRWPFVLAGGLLATLMALRPLAAARILARYAVWAALAAVVYLFVEVVRHPLPEINDYGAVSFWAAVDIVIALPVSWFPLAADYTRHARDGRSALLGTSIGYGAATVAMFTLGALALAAYGAAGLDVVDALLAVPFGIVAVLVLVVVELDEAFANIYSTAVSAQNFAARLDRRLLAGLVGVTATVLALTFDIAAYEPFLFLIGAVFVPLVGVFAVVYFVLPRAGWDVTTHAPARPALLLPWIAGFVAYQLTLPTFFAGTGAGWTAWWTARQEDLGIDPANGWSASLVSLAVAAVLTVAVELPRTRNYRRRVHS</sequence>
<dbReference type="Gene3D" id="1.10.4160.10">
    <property type="entry name" value="Hydantoin permease"/>
    <property type="match status" value="1"/>
</dbReference>
<keyword evidence="4 7" id="KW-1133">Transmembrane helix</keyword>
<reference evidence="8" key="1">
    <citation type="submission" date="2021-01" db="EMBL/GenBank/DDBJ databases">
        <title>Whole genome shotgun sequence of Virgisporangium aurantiacum NBRC 16421.</title>
        <authorList>
            <person name="Komaki H."/>
            <person name="Tamura T."/>
        </authorList>
    </citation>
    <scope>NUCLEOTIDE SEQUENCE</scope>
    <source>
        <strain evidence="8">NBRC 16421</strain>
    </source>
</reference>
<feature type="transmembrane region" description="Helical" evidence="7">
    <location>
        <begin position="420"/>
        <end position="440"/>
    </location>
</feature>
<dbReference type="PANTHER" id="PTHR30569:SF0">
    <property type="entry name" value="CYTOSINE PERMEASE"/>
    <property type="match status" value="1"/>
</dbReference>
<feature type="transmembrane region" description="Helical" evidence="7">
    <location>
        <begin position="271"/>
        <end position="292"/>
    </location>
</feature>
<comment type="similarity">
    <text evidence="2">Belongs to the purine-cytosine permease (2.A.39) family.</text>
</comment>
<evidence type="ECO:0000313" key="9">
    <source>
        <dbReference type="Proteomes" id="UP000612585"/>
    </source>
</evidence>
<dbReference type="EMBL" id="BOPG01000081">
    <property type="protein sequence ID" value="GIJ62656.1"/>
    <property type="molecule type" value="Genomic_DNA"/>
</dbReference>
<dbReference type="GO" id="GO:0015209">
    <property type="term" value="F:cytosine transmembrane transporter activity"/>
    <property type="evidence" value="ECO:0007669"/>
    <property type="project" value="InterPro"/>
</dbReference>
<organism evidence="8 9">
    <name type="scientific">Virgisporangium aurantiacum</name>
    <dbReference type="NCBI Taxonomy" id="175570"/>
    <lineage>
        <taxon>Bacteria</taxon>
        <taxon>Bacillati</taxon>
        <taxon>Actinomycetota</taxon>
        <taxon>Actinomycetes</taxon>
        <taxon>Micromonosporales</taxon>
        <taxon>Micromonosporaceae</taxon>
        <taxon>Virgisporangium</taxon>
    </lineage>
</organism>
<gene>
    <name evidence="8" type="ORF">Vau01_101720</name>
</gene>
<dbReference type="AlphaFoldDB" id="A0A8J3ZEX7"/>